<evidence type="ECO:0000256" key="1">
    <source>
        <dbReference type="ARBA" id="ARBA00022723"/>
    </source>
</evidence>
<keyword evidence="1" id="KW-0479">Metal-binding</keyword>
<evidence type="ECO:0000256" key="2">
    <source>
        <dbReference type="ARBA" id="ARBA00023239"/>
    </source>
</evidence>
<dbReference type="Pfam" id="PF00596">
    <property type="entry name" value="Aldolase_II"/>
    <property type="match status" value="1"/>
</dbReference>
<name>A0A412YV59_9FIRM</name>
<evidence type="ECO:0000313" key="4">
    <source>
        <dbReference type="EMBL" id="RGV70618.1"/>
    </source>
</evidence>
<protein>
    <submittedName>
        <fullName evidence="4">Class II aldolase/adducin family protein</fullName>
    </submittedName>
</protein>
<dbReference type="InterPro" id="IPR001303">
    <property type="entry name" value="Aldolase_II/adducin_N"/>
</dbReference>
<comment type="caution">
    <text evidence="4">The sequence shown here is derived from an EMBL/GenBank/DDBJ whole genome shotgun (WGS) entry which is preliminary data.</text>
</comment>
<dbReference type="AlphaFoldDB" id="A0A412YV59"/>
<dbReference type="InterPro" id="IPR036409">
    <property type="entry name" value="Aldolase_II/adducin_N_sf"/>
</dbReference>
<sequence length="226" mass="24366">MSQETIQRAIQKAKEQVMWGCRTMVDKGYALGTAGNISARVEGEPLFVITPSARPYLTMKPEDLAVGDMDGNVVSGPYKPSIEFSMHLGIYKERPEVNCIVHTHSKFATAVSAMDGVEKVPVIDIEGVVYLGGEILVAPFAPPGSGELAAHVRNTIGTNAGLLMASHGAIGTGLTMEDAMISSDNVERACEMYLAILGAGRQVRKLPEDYMEMAKKKSLVRRNVVL</sequence>
<gene>
    <name evidence="4" type="ORF">DWW02_27285</name>
</gene>
<dbReference type="SMART" id="SM01007">
    <property type="entry name" value="Aldolase_II"/>
    <property type="match status" value="1"/>
</dbReference>
<dbReference type="SUPFAM" id="SSF53639">
    <property type="entry name" value="AraD/HMP-PK domain-like"/>
    <property type="match status" value="1"/>
</dbReference>
<dbReference type="Gene3D" id="3.40.225.10">
    <property type="entry name" value="Class II aldolase/adducin N-terminal domain"/>
    <property type="match status" value="1"/>
</dbReference>
<dbReference type="EMBL" id="QRZM01000020">
    <property type="protein sequence ID" value="RGV70618.1"/>
    <property type="molecule type" value="Genomic_DNA"/>
</dbReference>
<dbReference type="RefSeq" id="WP_002569268.1">
    <property type="nucleotide sequence ID" value="NZ_BAABXO010000002.1"/>
</dbReference>
<dbReference type="GO" id="GO:0005829">
    <property type="term" value="C:cytosol"/>
    <property type="evidence" value="ECO:0007669"/>
    <property type="project" value="TreeGrafter"/>
</dbReference>
<dbReference type="KEGG" id="cbol:CGC65_30415"/>
<proteinExistence type="predicted"/>
<dbReference type="GO" id="GO:0019323">
    <property type="term" value="P:pentose catabolic process"/>
    <property type="evidence" value="ECO:0007669"/>
    <property type="project" value="TreeGrafter"/>
</dbReference>
<dbReference type="GO" id="GO:0016832">
    <property type="term" value="F:aldehyde-lyase activity"/>
    <property type="evidence" value="ECO:0007669"/>
    <property type="project" value="TreeGrafter"/>
</dbReference>
<accession>A0A412YV59</accession>
<evidence type="ECO:0000259" key="3">
    <source>
        <dbReference type="SMART" id="SM01007"/>
    </source>
</evidence>
<keyword evidence="2" id="KW-0456">Lyase</keyword>
<dbReference type="PANTHER" id="PTHR22789:SF0">
    <property type="entry name" value="3-OXO-TETRONATE 4-PHOSPHATE DECARBOXYLASE-RELATED"/>
    <property type="match status" value="1"/>
</dbReference>
<dbReference type="GeneID" id="23115203"/>
<feature type="domain" description="Class II aldolase/adducin N-terminal" evidence="3">
    <location>
        <begin position="15"/>
        <end position="194"/>
    </location>
</feature>
<dbReference type="GO" id="GO:0046872">
    <property type="term" value="F:metal ion binding"/>
    <property type="evidence" value="ECO:0007669"/>
    <property type="project" value="UniProtKB-KW"/>
</dbReference>
<dbReference type="Proteomes" id="UP000284543">
    <property type="component" value="Unassembled WGS sequence"/>
</dbReference>
<evidence type="ECO:0000313" key="5">
    <source>
        <dbReference type="Proteomes" id="UP000284543"/>
    </source>
</evidence>
<organism evidence="4 5">
    <name type="scientific">Enterocloster bolteae</name>
    <dbReference type="NCBI Taxonomy" id="208479"/>
    <lineage>
        <taxon>Bacteria</taxon>
        <taxon>Bacillati</taxon>
        <taxon>Bacillota</taxon>
        <taxon>Clostridia</taxon>
        <taxon>Lachnospirales</taxon>
        <taxon>Lachnospiraceae</taxon>
        <taxon>Enterocloster</taxon>
    </lineage>
</organism>
<reference evidence="4 5" key="1">
    <citation type="submission" date="2018-08" db="EMBL/GenBank/DDBJ databases">
        <title>A genome reference for cultivated species of the human gut microbiota.</title>
        <authorList>
            <person name="Zou Y."/>
            <person name="Xue W."/>
            <person name="Luo G."/>
        </authorList>
    </citation>
    <scope>NUCLEOTIDE SEQUENCE [LARGE SCALE GENOMIC DNA]</scope>
    <source>
        <strain evidence="4 5">AF14-18</strain>
    </source>
</reference>
<dbReference type="InterPro" id="IPR050197">
    <property type="entry name" value="Aldolase_class_II_sugar_metab"/>
</dbReference>
<dbReference type="PANTHER" id="PTHR22789">
    <property type="entry name" value="FUCULOSE PHOSPHATE ALDOLASE"/>
    <property type="match status" value="1"/>
</dbReference>